<reference evidence="3" key="2">
    <citation type="submission" date="2020-05" db="UniProtKB">
        <authorList>
            <consortium name="EnsemblMetazoa"/>
        </authorList>
    </citation>
    <scope>IDENTIFICATION</scope>
</reference>
<dbReference type="Proteomes" id="UP000030765">
    <property type="component" value="Unassembled WGS sequence"/>
</dbReference>
<keyword evidence="1" id="KW-1133">Transmembrane helix</keyword>
<keyword evidence="1" id="KW-0812">Transmembrane</keyword>
<reference evidence="2 4" key="1">
    <citation type="journal article" date="2014" name="BMC Genomics">
        <title>Genome sequence of Anopheles sinensis provides insight into genetics basis of mosquito competence for malaria parasites.</title>
        <authorList>
            <person name="Zhou D."/>
            <person name="Zhang D."/>
            <person name="Ding G."/>
            <person name="Shi L."/>
            <person name="Hou Q."/>
            <person name="Ye Y."/>
            <person name="Xu Y."/>
            <person name="Zhou H."/>
            <person name="Xiong C."/>
            <person name="Li S."/>
            <person name="Yu J."/>
            <person name="Hong S."/>
            <person name="Yu X."/>
            <person name="Zou P."/>
            <person name="Chen C."/>
            <person name="Chang X."/>
            <person name="Wang W."/>
            <person name="Lv Y."/>
            <person name="Sun Y."/>
            <person name="Ma L."/>
            <person name="Shen B."/>
            <person name="Zhu C."/>
        </authorList>
    </citation>
    <scope>NUCLEOTIDE SEQUENCE [LARGE SCALE GENOMIC DNA]</scope>
</reference>
<organism evidence="2">
    <name type="scientific">Anopheles sinensis</name>
    <name type="common">Mosquito</name>
    <dbReference type="NCBI Taxonomy" id="74873"/>
    <lineage>
        <taxon>Eukaryota</taxon>
        <taxon>Metazoa</taxon>
        <taxon>Ecdysozoa</taxon>
        <taxon>Arthropoda</taxon>
        <taxon>Hexapoda</taxon>
        <taxon>Insecta</taxon>
        <taxon>Pterygota</taxon>
        <taxon>Neoptera</taxon>
        <taxon>Endopterygota</taxon>
        <taxon>Diptera</taxon>
        <taxon>Nematocera</taxon>
        <taxon>Culicoidea</taxon>
        <taxon>Culicidae</taxon>
        <taxon>Anophelinae</taxon>
        <taxon>Anopheles</taxon>
    </lineage>
</organism>
<evidence type="ECO:0000256" key="1">
    <source>
        <dbReference type="SAM" id="Phobius"/>
    </source>
</evidence>
<evidence type="ECO:0000313" key="4">
    <source>
        <dbReference type="Proteomes" id="UP000030765"/>
    </source>
</evidence>
<dbReference type="VEuPathDB" id="VectorBase:ASIC006998"/>
<name>A0A084VNF7_ANOSI</name>
<sequence>MREHAFVEMFPPYPATREGRDELISAVVLTIFITIIAIVILSVCGYPEEGTEFPRRRIAEVGARKIEW</sequence>
<keyword evidence="1" id="KW-0472">Membrane</keyword>
<evidence type="ECO:0000313" key="3">
    <source>
        <dbReference type="EnsemblMetazoa" id="ASIC006998-PA"/>
    </source>
</evidence>
<accession>A0A084VNF7</accession>
<protein>
    <submittedName>
        <fullName evidence="2 3">Uncharacterized protein</fullName>
    </submittedName>
</protein>
<keyword evidence="4" id="KW-1185">Reference proteome</keyword>
<feature type="transmembrane region" description="Helical" evidence="1">
    <location>
        <begin position="23"/>
        <end position="46"/>
    </location>
</feature>
<dbReference type="AlphaFoldDB" id="A0A084VNF7"/>
<dbReference type="EnsemblMetazoa" id="ASIC006998-RA">
    <property type="protein sequence ID" value="ASIC006998-PA"/>
    <property type="gene ID" value="ASIC006998"/>
</dbReference>
<gene>
    <name evidence="2" type="ORF">ZHAS_00006998</name>
</gene>
<evidence type="ECO:0000313" key="2">
    <source>
        <dbReference type="EMBL" id="KFB39501.1"/>
    </source>
</evidence>
<dbReference type="EMBL" id="KE524984">
    <property type="protein sequence ID" value="KFB39501.1"/>
    <property type="molecule type" value="Genomic_DNA"/>
</dbReference>
<proteinExistence type="predicted"/>
<dbReference type="EMBL" id="ATLV01014741">
    <property type="status" value="NOT_ANNOTATED_CDS"/>
    <property type="molecule type" value="Genomic_DNA"/>
</dbReference>